<dbReference type="AlphaFoldDB" id="W1PMX5"/>
<dbReference type="PANTHER" id="PTHR13395:SF6">
    <property type="entry name" value="SISTER CHROMATID COHESION PROTEIN DCC1"/>
    <property type="match status" value="1"/>
</dbReference>
<proteinExistence type="inferred from homology"/>
<dbReference type="Proteomes" id="UP000017836">
    <property type="component" value="Unassembled WGS sequence"/>
</dbReference>
<accession>W1PMX5</accession>
<evidence type="ECO:0008006" key="5">
    <source>
        <dbReference type="Google" id="ProtNLM"/>
    </source>
</evidence>
<gene>
    <name evidence="3" type="ORF">AMTR_s00014p00198100</name>
</gene>
<dbReference type="OMA" id="DSESWPF"/>
<dbReference type="GO" id="GO:0000775">
    <property type="term" value="C:chromosome, centromeric region"/>
    <property type="evidence" value="ECO:0000318"/>
    <property type="project" value="GO_Central"/>
</dbReference>
<reference evidence="4" key="1">
    <citation type="journal article" date="2013" name="Science">
        <title>The Amborella genome and the evolution of flowering plants.</title>
        <authorList>
            <consortium name="Amborella Genome Project"/>
        </authorList>
    </citation>
    <scope>NUCLEOTIDE SEQUENCE [LARGE SCALE GENOMIC DNA]</scope>
</reference>
<dbReference type="KEGG" id="atr:18437287"/>
<evidence type="ECO:0000313" key="3">
    <source>
        <dbReference type="EMBL" id="ERN09144.1"/>
    </source>
</evidence>
<dbReference type="OrthoDB" id="5199543at2759"/>
<evidence type="ECO:0000256" key="2">
    <source>
        <dbReference type="ARBA" id="ARBA00022705"/>
    </source>
</evidence>
<sequence>MDEEKSLRGGSEGILNLPFNSSLRITYHPLFPHRHQPNNQFLLLELDPTLLPYFYNNQVTVRGDPDEEAVLCTPSSTYALKFVSTSNSVFLIPPPSFENPMQKPLSSPVIELSPGHMELLCVAPQLDKLKSLLSTVTYNPNITDDEGQEEASCLFTWSDLISKVQASDQELKDRLNSLSAIEINGKWRILDQGFMSDTLELLIRNATIHGWPLGALREDLVLPVLEADGVSLEFGCHCLKAFGREKDVGVWALCERAVCVNYARKILGKVGKMKSENFLMKLQRRVPEGFAVGMEMLEGEVLAERVGAEVWVRAFSVSSLPSDPAERFSILFKERQRWESQDLEPYIRDLRVPCLSSDSLLIKYTRRIQPTADSVPIFTAR</sequence>
<evidence type="ECO:0000313" key="4">
    <source>
        <dbReference type="Proteomes" id="UP000017836"/>
    </source>
</evidence>
<dbReference type="eggNOG" id="KOG0798">
    <property type="taxonomic scope" value="Eukaryota"/>
</dbReference>
<dbReference type="GO" id="GO:0006260">
    <property type="term" value="P:DNA replication"/>
    <property type="evidence" value="ECO:0007669"/>
    <property type="project" value="UniProtKB-KW"/>
</dbReference>
<protein>
    <recommendedName>
        <fullName evidence="5">Sister chromatid cohesion protein DCC1</fullName>
    </recommendedName>
</protein>
<dbReference type="HOGENOM" id="CLU_034504_1_1_1"/>
<name>W1PMX5_AMBTC</name>
<dbReference type="STRING" id="13333.W1PMX5"/>
<dbReference type="EMBL" id="KI393051">
    <property type="protein sequence ID" value="ERN09144.1"/>
    <property type="molecule type" value="Genomic_DNA"/>
</dbReference>
<evidence type="ECO:0000256" key="1">
    <source>
        <dbReference type="ARBA" id="ARBA00007017"/>
    </source>
</evidence>
<keyword evidence="2" id="KW-0235">DNA replication</keyword>
<dbReference type="GO" id="GO:0000785">
    <property type="term" value="C:chromatin"/>
    <property type="evidence" value="ECO:0000318"/>
    <property type="project" value="GO_Central"/>
</dbReference>
<dbReference type="PANTHER" id="PTHR13395">
    <property type="entry name" value="SISTER CHROMATID COHESION PROTEIN DCC1-RELATED"/>
    <property type="match status" value="1"/>
</dbReference>
<organism evidence="3 4">
    <name type="scientific">Amborella trichopoda</name>
    <dbReference type="NCBI Taxonomy" id="13333"/>
    <lineage>
        <taxon>Eukaryota</taxon>
        <taxon>Viridiplantae</taxon>
        <taxon>Streptophyta</taxon>
        <taxon>Embryophyta</taxon>
        <taxon>Tracheophyta</taxon>
        <taxon>Spermatophyta</taxon>
        <taxon>Magnoliopsida</taxon>
        <taxon>Amborellales</taxon>
        <taxon>Amborellaceae</taxon>
        <taxon>Amborella</taxon>
    </lineage>
</organism>
<dbReference type="Gramene" id="ERN09144">
    <property type="protein sequence ID" value="ERN09144"/>
    <property type="gene ID" value="AMTR_s00014p00198100"/>
</dbReference>
<comment type="similarity">
    <text evidence="1">Belongs to the DCC1 family.</text>
</comment>
<dbReference type="GO" id="GO:0034088">
    <property type="term" value="P:maintenance of mitotic sister chromatid cohesion"/>
    <property type="evidence" value="ECO:0000318"/>
    <property type="project" value="GO_Central"/>
</dbReference>
<dbReference type="GO" id="GO:0031390">
    <property type="term" value="C:Ctf18 RFC-like complex"/>
    <property type="evidence" value="ECO:0000318"/>
    <property type="project" value="GO_Central"/>
</dbReference>
<keyword evidence="4" id="KW-1185">Reference proteome</keyword>
<dbReference type="InterPro" id="IPR019128">
    <property type="entry name" value="Dcc1"/>
</dbReference>
<dbReference type="Pfam" id="PF09724">
    <property type="entry name" value="Dcc1"/>
    <property type="match status" value="1"/>
</dbReference>